<dbReference type="RefSeq" id="WP_025386670.1">
    <property type="nucleotide sequence ID" value="NZ_KV441804.1"/>
</dbReference>
<evidence type="ECO:0000256" key="1">
    <source>
        <dbReference type="PROSITE-ProRule" id="PRU00339"/>
    </source>
</evidence>
<gene>
    <name evidence="3" type="ORF">Loak_1075</name>
</gene>
<dbReference type="SMART" id="SM00028">
    <property type="entry name" value="TPR"/>
    <property type="match status" value="3"/>
</dbReference>
<evidence type="ECO:0000313" key="3">
    <source>
        <dbReference type="EMBL" id="KTD38954.1"/>
    </source>
</evidence>
<keyword evidence="1" id="KW-0802">TPR repeat</keyword>
<dbReference type="EMBL" id="LNYP01000023">
    <property type="protein sequence ID" value="KTD38954.1"/>
    <property type="molecule type" value="Genomic_DNA"/>
</dbReference>
<evidence type="ECO:0000313" key="4">
    <source>
        <dbReference type="Proteomes" id="UP000054858"/>
    </source>
</evidence>
<accession>A0A0W0X353</accession>
<name>A0A0W0X353_9GAMM</name>
<dbReference type="PROSITE" id="PS50005">
    <property type="entry name" value="TPR"/>
    <property type="match status" value="2"/>
</dbReference>
<sequence>MSLLNEMLNDLNENKLRREAAPLFIPPQKQSFLRKLPEFVPWFLGVFIVSVIVLLILKSKKFSLDELPSTSQTVPGQKVTEPVMKAQHAEKPLPKPLADLPEQKQTFVPLADETMHSSLPVIPALQESMSSGIEDTDEEPAAIAAVNRTYNNLTAREWHDVQLNDALQAIQEGNDPRATRLLELILSKFPNSTEARESLAAIYLSHAQHNKAIQILDEGLEYEPDSLVLTMMKAHLLFDQDEATQALRLLERFNPDIRAEPDFYGLLAAVMQALGKMDEAGSLYKSLIAIEPSNGQYWLGYGIALEHKQAYQQAAIAYRRASQSYDIEPSVRAYAENRLKHLQG</sequence>
<dbReference type="PATRIC" id="fig|29423.5.peg.1128"/>
<keyword evidence="2" id="KW-0812">Transmembrane</keyword>
<dbReference type="InterPro" id="IPR019734">
    <property type="entry name" value="TPR_rpt"/>
</dbReference>
<protein>
    <submittedName>
        <fullName evidence="3">Anaphase-promoting complex, cyclosome, subunit 3</fullName>
    </submittedName>
</protein>
<feature type="transmembrane region" description="Helical" evidence="2">
    <location>
        <begin position="39"/>
        <end position="57"/>
    </location>
</feature>
<keyword evidence="2" id="KW-0472">Membrane</keyword>
<evidence type="ECO:0000256" key="2">
    <source>
        <dbReference type="SAM" id="Phobius"/>
    </source>
</evidence>
<reference evidence="3 4" key="1">
    <citation type="submission" date="2015-11" db="EMBL/GenBank/DDBJ databases">
        <title>Genomic analysis of 38 Legionella species identifies large and diverse effector repertoires.</title>
        <authorList>
            <person name="Burstein D."/>
            <person name="Amaro F."/>
            <person name="Zusman T."/>
            <person name="Lifshitz Z."/>
            <person name="Cohen O."/>
            <person name="Gilbert J.A."/>
            <person name="Pupko T."/>
            <person name="Shuman H.A."/>
            <person name="Segal G."/>
        </authorList>
    </citation>
    <scope>NUCLEOTIDE SEQUENCE [LARGE SCALE GENOMIC DNA]</scope>
    <source>
        <strain evidence="3 4">Oak Ridge-10</strain>
    </source>
</reference>
<feature type="repeat" description="TPR" evidence="1">
    <location>
        <begin position="261"/>
        <end position="294"/>
    </location>
</feature>
<feature type="repeat" description="TPR" evidence="1">
    <location>
        <begin position="193"/>
        <end position="226"/>
    </location>
</feature>
<organism evidence="3 4">
    <name type="scientific">Legionella oakridgensis</name>
    <dbReference type="NCBI Taxonomy" id="29423"/>
    <lineage>
        <taxon>Bacteria</taxon>
        <taxon>Pseudomonadati</taxon>
        <taxon>Pseudomonadota</taxon>
        <taxon>Gammaproteobacteria</taxon>
        <taxon>Legionellales</taxon>
        <taxon>Legionellaceae</taxon>
        <taxon>Legionella</taxon>
    </lineage>
</organism>
<dbReference type="SUPFAM" id="SSF48452">
    <property type="entry name" value="TPR-like"/>
    <property type="match status" value="1"/>
</dbReference>
<dbReference type="InterPro" id="IPR011990">
    <property type="entry name" value="TPR-like_helical_dom_sf"/>
</dbReference>
<comment type="caution">
    <text evidence="3">The sequence shown here is derived from an EMBL/GenBank/DDBJ whole genome shotgun (WGS) entry which is preliminary data.</text>
</comment>
<dbReference type="Gene3D" id="1.25.40.10">
    <property type="entry name" value="Tetratricopeptide repeat domain"/>
    <property type="match status" value="2"/>
</dbReference>
<dbReference type="Pfam" id="PF13429">
    <property type="entry name" value="TPR_15"/>
    <property type="match status" value="1"/>
</dbReference>
<dbReference type="Proteomes" id="UP000054858">
    <property type="component" value="Unassembled WGS sequence"/>
</dbReference>
<proteinExistence type="predicted"/>
<dbReference type="AlphaFoldDB" id="A0A0W0X353"/>
<keyword evidence="2" id="KW-1133">Transmembrane helix</keyword>